<dbReference type="SUPFAM" id="SSF54631">
    <property type="entry name" value="CBS-domain pair"/>
    <property type="match status" value="1"/>
</dbReference>
<accession>A0A916ZX95</accession>
<dbReference type="SUPFAM" id="SSF51206">
    <property type="entry name" value="cAMP-binding domain-like"/>
    <property type="match status" value="1"/>
</dbReference>
<keyword evidence="6" id="KW-1185">Reference proteome</keyword>
<reference evidence="5 6" key="1">
    <citation type="journal article" date="2014" name="Int. J. Syst. Evol. Microbiol.">
        <title>Complete genome sequence of Corynebacterium casei LMG S-19264T (=DSM 44701T), isolated from a smear-ripened cheese.</title>
        <authorList>
            <consortium name="US DOE Joint Genome Institute (JGI-PGF)"/>
            <person name="Walter F."/>
            <person name="Albersmeier A."/>
            <person name="Kalinowski J."/>
            <person name="Ruckert C."/>
        </authorList>
    </citation>
    <scope>NUCLEOTIDE SEQUENCE [LARGE SCALE GENOMIC DNA]</scope>
    <source>
        <strain evidence="5 6">CGMCC 1.12925</strain>
    </source>
</reference>
<dbReference type="Pfam" id="PF00027">
    <property type="entry name" value="cNMP_binding"/>
    <property type="match status" value="1"/>
</dbReference>
<dbReference type="AlphaFoldDB" id="A0A916ZX95"/>
<evidence type="ECO:0000313" key="6">
    <source>
        <dbReference type="Proteomes" id="UP000599688"/>
    </source>
</evidence>
<dbReference type="InterPro" id="IPR018490">
    <property type="entry name" value="cNMP-bd_dom_sf"/>
</dbReference>
<feature type="domain" description="Cyclic nucleotide-binding" evidence="3">
    <location>
        <begin position="18"/>
        <end position="138"/>
    </location>
</feature>
<dbReference type="CDD" id="cd00038">
    <property type="entry name" value="CAP_ED"/>
    <property type="match status" value="1"/>
</dbReference>
<name>A0A916ZX95_9FLAO</name>
<proteinExistence type="predicted"/>
<dbReference type="CDD" id="cd05401">
    <property type="entry name" value="NT_GlnE_GlnD_like"/>
    <property type="match status" value="1"/>
</dbReference>
<dbReference type="Gene3D" id="2.60.120.10">
    <property type="entry name" value="Jelly Rolls"/>
    <property type="match status" value="1"/>
</dbReference>
<keyword evidence="1" id="KW-0677">Repeat</keyword>
<dbReference type="Proteomes" id="UP000599688">
    <property type="component" value="Unassembled WGS sequence"/>
</dbReference>
<dbReference type="InterPro" id="IPR005105">
    <property type="entry name" value="GlnD_Uridyltrans_N"/>
</dbReference>
<organism evidence="5 6">
    <name type="scientific">Psychroflexus salis</name>
    <dbReference type="NCBI Taxonomy" id="1526574"/>
    <lineage>
        <taxon>Bacteria</taxon>
        <taxon>Pseudomonadati</taxon>
        <taxon>Bacteroidota</taxon>
        <taxon>Flavobacteriia</taxon>
        <taxon>Flavobacteriales</taxon>
        <taxon>Flavobacteriaceae</taxon>
        <taxon>Psychroflexus</taxon>
    </lineage>
</organism>
<dbReference type="InterPro" id="IPR014710">
    <property type="entry name" value="RmlC-like_jellyroll"/>
</dbReference>
<feature type="domain" description="CBS" evidence="4">
    <location>
        <begin position="174"/>
        <end position="230"/>
    </location>
</feature>
<dbReference type="InterPro" id="IPR000644">
    <property type="entry name" value="CBS_dom"/>
</dbReference>
<dbReference type="RefSeq" id="WP_188406461.1">
    <property type="nucleotide sequence ID" value="NZ_BMGL01000009.1"/>
</dbReference>
<dbReference type="GO" id="GO:0008773">
    <property type="term" value="F:[protein-PII] uridylyltransferase activity"/>
    <property type="evidence" value="ECO:0007669"/>
    <property type="project" value="InterPro"/>
</dbReference>
<dbReference type="Pfam" id="PF00571">
    <property type="entry name" value="CBS"/>
    <property type="match status" value="2"/>
</dbReference>
<dbReference type="InterPro" id="IPR000595">
    <property type="entry name" value="cNMP-bd_dom"/>
</dbReference>
<dbReference type="PROSITE" id="PS50042">
    <property type="entry name" value="CNMP_BINDING_3"/>
    <property type="match status" value="1"/>
</dbReference>
<gene>
    <name evidence="5" type="ORF">GCM10010831_17560</name>
</gene>
<dbReference type="InterPro" id="IPR046342">
    <property type="entry name" value="CBS_dom_sf"/>
</dbReference>
<dbReference type="Pfam" id="PF10335">
    <property type="entry name" value="DUF294_C"/>
    <property type="match status" value="1"/>
</dbReference>
<dbReference type="Gene3D" id="3.10.580.10">
    <property type="entry name" value="CBS-domain"/>
    <property type="match status" value="1"/>
</dbReference>
<evidence type="ECO:0000256" key="2">
    <source>
        <dbReference type="PROSITE-ProRule" id="PRU00703"/>
    </source>
</evidence>
<dbReference type="InterPro" id="IPR018821">
    <property type="entry name" value="DUF294_put_nucleoTrafse_sb-bd"/>
</dbReference>
<dbReference type="Pfam" id="PF03445">
    <property type="entry name" value="DUF294"/>
    <property type="match status" value="1"/>
</dbReference>
<evidence type="ECO:0000313" key="5">
    <source>
        <dbReference type="EMBL" id="GGE16742.1"/>
    </source>
</evidence>
<feature type="domain" description="CBS" evidence="4">
    <location>
        <begin position="238"/>
        <end position="298"/>
    </location>
</feature>
<sequence>MENVIVERVADFLKLYPPFNELSKNELYFVAEQVRVHYIPKRDFVFKIGDSAHNEFYVVQQGAVGLSSQHANTMQWIDICDEGDVLGLRPFFAEQTYAMQAIAKEECVLYGIPIEAFKKILFENKAVQTFLLESFASNTRNPKAADAKGKLLSTNYASTENETTELDFFQQAFYTNNPICLMANATVQKAALLMNEHNISSLLIEENQLPVGIITDKDIRKWVATGEMQIADKVHEIMSQPVYCVSSEISVAEAQTLLLQQKIGHLCVTQDGTNQSKIIGILSEHDVVTAQANNPVALLKQIQRVHKTSSLIRIRESLSRLLEAYLDMALPMPHIMKVSNAITQNLMHRIIEISENQLGKSPVNFTWLGIGSQGRGEQILLTDQDHALVFEDVPADQYKATQTYFLQLATKVSEVLHQLGYVYCPAEMMASNPKYCLSLTQWKTQFSKWIDHASSKSIMMCSIFFDFTKVYGNENLTTQLRLHIFKKVNGNQMFFAYLGEDALKNPPPLGFFRQFLIENDGKHKDEFDIKARAIQPLVDAARILVLAEAIEGKNNTVERFEQLAKLEPQNKEMYLACIKSFHTLSKFRAVEGFKQNTSGRYLNLSKLSKNDKMKLKRAFKPVQEIQSLLKNRFQLTHFL</sequence>
<evidence type="ECO:0000259" key="4">
    <source>
        <dbReference type="PROSITE" id="PS51371"/>
    </source>
</evidence>
<dbReference type="PANTHER" id="PTHR48108">
    <property type="entry name" value="CBS DOMAIN-CONTAINING PROTEIN CBSX2, CHLOROPLASTIC"/>
    <property type="match status" value="1"/>
</dbReference>
<dbReference type="InterPro" id="IPR051462">
    <property type="entry name" value="CBS_domain-containing"/>
</dbReference>
<protein>
    <submittedName>
        <fullName evidence="5">Nucleotidyltransferase</fullName>
    </submittedName>
</protein>
<evidence type="ECO:0000259" key="3">
    <source>
        <dbReference type="PROSITE" id="PS50042"/>
    </source>
</evidence>
<keyword evidence="2" id="KW-0129">CBS domain</keyword>
<evidence type="ECO:0000256" key="1">
    <source>
        <dbReference type="ARBA" id="ARBA00022737"/>
    </source>
</evidence>
<dbReference type="PROSITE" id="PS51371">
    <property type="entry name" value="CBS"/>
    <property type="match status" value="2"/>
</dbReference>
<comment type="caution">
    <text evidence="5">The sequence shown here is derived from an EMBL/GenBank/DDBJ whole genome shotgun (WGS) entry which is preliminary data.</text>
</comment>
<dbReference type="PANTHER" id="PTHR48108:SF34">
    <property type="entry name" value="CBS DOMAIN-CONTAINING PROTEIN YHCV"/>
    <property type="match status" value="1"/>
</dbReference>
<dbReference type="SMART" id="SM00100">
    <property type="entry name" value="cNMP"/>
    <property type="match status" value="1"/>
</dbReference>
<dbReference type="EMBL" id="BMGL01000009">
    <property type="protein sequence ID" value="GGE16742.1"/>
    <property type="molecule type" value="Genomic_DNA"/>
</dbReference>
<dbReference type="SMART" id="SM00116">
    <property type="entry name" value="CBS"/>
    <property type="match status" value="2"/>
</dbReference>